<dbReference type="Proteomes" id="UP000181997">
    <property type="component" value="Unassembled WGS sequence"/>
</dbReference>
<evidence type="ECO:0000256" key="1">
    <source>
        <dbReference type="SAM" id="MobiDB-lite"/>
    </source>
</evidence>
<name>A0A0V8HP55_9BACI</name>
<evidence type="ECO:0000313" key="3">
    <source>
        <dbReference type="Proteomes" id="UP000181997"/>
    </source>
</evidence>
<protein>
    <submittedName>
        <fullName evidence="2">Uncharacterized protein</fullName>
    </submittedName>
</protein>
<feature type="region of interest" description="Disordered" evidence="1">
    <location>
        <begin position="257"/>
        <end position="282"/>
    </location>
</feature>
<dbReference type="EMBL" id="FMAU01000001">
    <property type="protein sequence ID" value="SCB73103.1"/>
    <property type="molecule type" value="Genomic_DNA"/>
</dbReference>
<keyword evidence="3" id="KW-1185">Reference proteome</keyword>
<gene>
    <name evidence="2" type="ORF">GA0061094_0122</name>
</gene>
<feature type="region of interest" description="Disordered" evidence="1">
    <location>
        <begin position="180"/>
        <end position="199"/>
    </location>
</feature>
<accession>A0A0V8HP55</accession>
<sequence length="453" mass="53136">MLTVNQEGGEDDMRKKRKQTDETILLEQKILYYKAELEKYKRKVERYRKNYTVQEFEKAQEKNNELTAYLKELQEEFAKEINALTEMNLQLTGENNHIKANHEQLAAQVKENQQLSLEIANLKQQLVTENAAVEEWKGKSKELHSELQSAEHDHQQEISRLKEEITQAVSINKELKQELAKEKKEQQKKDRRNKKLRSELKKTIKELKEKTTQYNKITSAQEAFQSETEEVKRINQELETDIQNARSLLQEQIKEKQKMEDKLSQTTKTLENTKEEKDESSGMIQALQHELEALKAKLLQAEADNHKLIQKHDAGPPHASKKMEELLEVNKKLKQTNESLVRALEESNTLEDEQKLYQQQLARLESHNQELMMKVEEVEKELHSLSTNKVNHTSRNDDNGFEKQIKELSNLASKYESKLTMNLSIIYSMEEEIRLLTKEIHYLKAQMLKGQNG</sequence>
<dbReference type="AlphaFoldDB" id="A0A0V8HP55"/>
<organism evidence="2 3">
    <name type="scientific">[Bacillus] enclensis</name>
    <dbReference type="NCBI Taxonomy" id="1402860"/>
    <lineage>
        <taxon>Bacteria</taxon>
        <taxon>Bacillati</taxon>
        <taxon>Bacillota</taxon>
        <taxon>Bacilli</taxon>
        <taxon>Bacillales</taxon>
        <taxon>Bacillaceae</taxon>
        <taxon>Rossellomorea</taxon>
    </lineage>
</organism>
<reference evidence="3" key="1">
    <citation type="submission" date="2016-08" db="EMBL/GenBank/DDBJ databases">
        <authorList>
            <person name="Varghese N."/>
            <person name="Submissions Spin"/>
        </authorList>
    </citation>
    <scope>NUCLEOTIDE SEQUENCE [LARGE SCALE GENOMIC DNA]</scope>
    <source>
        <strain evidence="3">SGD-1123</strain>
    </source>
</reference>
<evidence type="ECO:0000313" key="2">
    <source>
        <dbReference type="EMBL" id="SCB73103.1"/>
    </source>
</evidence>
<feature type="compositionally biased region" description="Basic and acidic residues" evidence="1">
    <location>
        <begin position="271"/>
        <end position="280"/>
    </location>
</feature>
<proteinExistence type="predicted"/>